<dbReference type="Pfam" id="PF25087">
    <property type="entry name" value="GMPPB_C"/>
    <property type="match status" value="1"/>
</dbReference>
<accession>A0A9K3J748</accession>
<feature type="domain" description="Mannose-1-phosphate guanyltransferase C-terminal" evidence="1">
    <location>
        <begin position="17"/>
        <end position="138"/>
    </location>
</feature>
<organism evidence="2 3">
    <name type="scientific">Helianthus annuus</name>
    <name type="common">Common sunflower</name>
    <dbReference type="NCBI Taxonomy" id="4232"/>
    <lineage>
        <taxon>Eukaryota</taxon>
        <taxon>Viridiplantae</taxon>
        <taxon>Streptophyta</taxon>
        <taxon>Embryophyta</taxon>
        <taxon>Tracheophyta</taxon>
        <taxon>Spermatophyta</taxon>
        <taxon>Magnoliopsida</taxon>
        <taxon>eudicotyledons</taxon>
        <taxon>Gunneridae</taxon>
        <taxon>Pentapetalae</taxon>
        <taxon>asterids</taxon>
        <taxon>campanulids</taxon>
        <taxon>Asterales</taxon>
        <taxon>Asteraceae</taxon>
        <taxon>Asteroideae</taxon>
        <taxon>Heliantheae alliance</taxon>
        <taxon>Heliantheae</taxon>
        <taxon>Helianthus</taxon>
    </lineage>
</organism>
<name>A0A9K3J748_HELAN</name>
<reference evidence="2" key="1">
    <citation type="journal article" date="2017" name="Nature">
        <title>The sunflower genome provides insights into oil metabolism, flowering and Asterid evolution.</title>
        <authorList>
            <person name="Badouin H."/>
            <person name="Gouzy J."/>
            <person name="Grassa C.J."/>
            <person name="Murat F."/>
            <person name="Staton S.E."/>
            <person name="Cottret L."/>
            <person name="Lelandais-Briere C."/>
            <person name="Owens G.L."/>
            <person name="Carrere S."/>
            <person name="Mayjonade B."/>
            <person name="Legrand L."/>
            <person name="Gill N."/>
            <person name="Kane N.C."/>
            <person name="Bowers J.E."/>
            <person name="Hubner S."/>
            <person name="Bellec A."/>
            <person name="Berard A."/>
            <person name="Berges H."/>
            <person name="Blanchet N."/>
            <person name="Boniface M.C."/>
            <person name="Brunel D."/>
            <person name="Catrice O."/>
            <person name="Chaidir N."/>
            <person name="Claudel C."/>
            <person name="Donnadieu C."/>
            <person name="Faraut T."/>
            <person name="Fievet G."/>
            <person name="Helmstetter N."/>
            <person name="King M."/>
            <person name="Knapp S.J."/>
            <person name="Lai Z."/>
            <person name="Le Paslier M.C."/>
            <person name="Lippi Y."/>
            <person name="Lorenzon L."/>
            <person name="Mandel J.R."/>
            <person name="Marage G."/>
            <person name="Marchand G."/>
            <person name="Marquand E."/>
            <person name="Bret-Mestries E."/>
            <person name="Morien E."/>
            <person name="Nambeesan S."/>
            <person name="Nguyen T."/>
            <person name="Pegot-Espagnet P."/>
            <person name="Pouilly N."/>
            <person name="Raftis F."/>
            <person name="Sallet E."/>
            <person name="Schiex T."/>
            <person name="Thomas J."/>
            <person name="Vandecasteele C."/>
            <person name="Vares D."/>
            <person name="Vear F."/>
            <person name="Vautrin S."/>
            <person name="Crespi M."/>
            <person name="Mangin B."/>
            <person name="Burke J.M."/>
            <person name="Salse J."/>
            <person name="Munos S."/>
            <person name="Vincourt P."/>
            <person name="Rieseberg L.H."/>
            <person name="Langlade N.B."/>
        </authorList>
    </citation>
    <scope>NUCLEOTIDE SEQUENCE</scope>
    <source>
        <tissue evidence="2">Leaves</tissue>
    </source>
</reference>
<dbReference type="InterPro" id="IPR050486">
    <property type="entry name" value="Mannose-1P_guanyltransferase"/>
</dbReference>
<protein>
    <submittedName>
        <fullName evidence="2">Mannose-1-phosphate guanylyltransferase</fullName>
        <ecNumber evidence="2">2.7.7.13</ecNumber>
    </submittedName>
</protein>
<dbReference type="GO" id="GO:0004475">
    <property type="term" value="F:mannose-1-phosphate guanylyltransferase (GTP) activity"/>
    <property type="evidence" value="ECO:0007669"/>
    <property type="project" value="UniProtKB-EC"/>
</dbReference>
<dbReference type="Proteomes" id="UP000215914">
    <property type="component" value="Unassembled WGS sequence"/>
</dbReference>
<proteinExistence type="predicted"/>
<dbReference type="EMBL" id="MNCJ02000319">
    <property type="protein sequence ID" value="KAF5810024.1"/>
    <property type="molecule type" value="Genomic_DNA"/>
</dbReference>
<sequence>MNIAASIEYAMFFGILISKIAQIGPNVSISTNAHIGAGARLINYIILDDVEIKVQGYMSMIQNLQFSTCRWNCSLILLFGLKCSIGQWSRVQAEGDHKAKLGITILGEAVNVEDEVVVIKCIALPNKALNVSVQQEIIL</sequence>
<keyword evidence="3" id="KW-1185">Reference proteome</keyword>
<evidence type="ECO:0000313" key="3">
    <source>
        <dbReference type="Proteomes" id="UP000215914"/>
    </source>
</evidence>
<gene>
    <name evidence="2" type="ORF">HanXRQr2_Chr04g0164461</name>
</gene>
<dbReference type="PANTHER" id="PTHR22572">
    <property type="entry name" value="SUGAR-1-PHOSPHATE GUANYL TRANSFERASE"/>
    <property type="match status" value="1"/>
</dbReference>
<reference evidence="2" key="2">
    <citation type="submission" date="2020-06" db="EMBL/GenBank/DDBJ databases">
        <title>Helianthus annuus Genome sequencing and assembly Release 2.</title>
        <authorList>
            <person name="Gouzy J."/>
            <person name="Langlade N."/>
            <person name="Munos S."/>
        </authorList>
    </citation>
    <scope>NUCLEOTIDE SEQUENCE</scope>
    <source>
        <tissue evidence="2">Leaves</tissue>
    </source>
</reference>
<keyword evidence="2" id="KW-0548">Nucleotidyltransferase</keyword>
<dbReference type="EC" id="2.7.7.13" evidence="2"/>
<dbReference type="SUPFAM" id="SSF51161">
    <property type="entry name" value="Trimeric LpxA-like enzymes"/>
    <property type="match status" value="1"/>
</dbReference>
<dbReference type="InterPro" id="IPR011004">
    <property type="entry name" value="Trimer_LpxA-like_sf"/>
</dbReference>
<dbReference type="Gene3D" id="2.160.10.10">
    <property type="entry name" value="Hexapeptide repeat proteins"/>
    <property type="match status" value="1"/>
</dbReference>
<dbReference type="AlphaFoldDB" id="A0A9K3J748"/>
<evidence type="ECO:0000313" key="2">
    <source>
        <dbReference type="EMBL" id="KAF5810024.1"/>
    </source>
</evidence>
<dbReference type="InterPro" id="IPR056729">
    <property type="entry name" value="GMPPB_C"/>
</dbReference>
<keyword evidence="2" id="KW-0808">Transferase</keyword>
<dbReference type="Gramene" id="mRNA:HanXRQr2_Chr04g0164461">
    <property type="protein sequence ID" value="mRNA:HanXRQr2_Chr04g0164461"/>
    <property type="gene ID" value="HanXRQr2_Chr04g0164461"/>
</dbReference>
<evidence type="ECO:0000259" key="1">
    <source>
        <dbReference type="Pfam" id="PF25087"/>
    </source>
</evidence>
<comment type="caution">
    <text evidence="2">The sequence shown here is derived from an EMBL/GenBank/DDBJ whole genome shotgun (WGS) entry which is preliminary data.</text>
</comment>